<comment type="caution">
    <text evidence="2">The sequence shown here is derived from an EMBL/GenBank/DDBJ whole genome shotgun (WGS) entry which is preliminary data.</text>
</comment>
<feature type="compositionally biased region" description="Basic residues" evidence="1">
    <location>
        <begin position="184"/>
        <end position="193"/>
    </location>
</feature>
<feature type="region of interest" description="Disordered" evidence="1">
    <location>
        <begin position="184"/>
        <end position="224"/>
    </location>
</feature>
<feature type="region of interest" description="Disordered" evidence="1">
    <location>
        <begin position="1"/>
        <end position="46"/>
    </location>
</feature>
<reference evidence="2 3" key="1">
    <citation type="journal article" date="2014" name="Genome Announc.">
        <title>Trypanosoma cruzi Clone Dm28c Draft Genome Sequence.</title>
        <authorList>
            <person name="Grisard E.C."/>
            <person name="Teixeira S.M."/>
            <person name="de Almeida L.G."/>
            <person name="Stoco P.H."/>
            <person name="Gerber A.L."/>
            <person name="Talavera-Lopez C."/>
            <person name="Lima O.C."/>
            <person name="Andersson B."/>
            <person name="de Vasconcelos A.T."/>
        </authorList>
    </citation>
    <scope>NUCLEOTIDE SEQUENCE [LARGE SCALE GENOMIC DNA]</scope>
    <source>
        <strain evidence="2 3">Dm28c</strain>
    </source>
</reference>
<name>V5B5C0_TRYCR</name>
<organism evidence="2 3">
    <name type="scientific">Trypanosoma cruzi Dm28c</name>
    <dbReference type="NCBI Taxonomy" id="1416333"/>
    <lineage>
        <taxon>Eukaryota</taxon>
        <taxon>Discoba</taxon>
        <taxon>Euglenozoa</taxon>
        <taxon>Kinetoplastea</taxon>
        <taxon>Metakinetoplastina</taxon>
        <taxon>Trypanosomatida</taxon>
        <taxon>Trypanosomatidae</taxon>
        <taxon>Trypanosoma</taxon>
        <taxon>Schizotrypanum</taxon>
    </lineage>
</organism>
<evidence type="ECO:0000256" key="1">
    <source>
        <dbReference type="SAM" id="MobiDB-lite"/>
    </source>
</evidence>
<dbReference type="Proteomes" id="UP000017861">
    <property type="component" value="Unassembled WGS sequence"/>
</dbReference>
<dbReference type="AlphaFoldDB" id="V5B5C0"/>
<sequence length="269" mass="30581">MPSWHDPSRRTASMPGTWNSSPQSGGRTERNSRRKRKARTPRDRRFSVWRNSVPGVDPDIVPEWRYRAKARCNSCPLFDRPARALRITKNPLCRWCRPFLYRGDRPASASAGTSSRQKLRNFLSTSERRIEILLLNRRQSAPVCPQRDGTCPTCSAWRSGSLTGLPCGCRDYFMVFLTGASRAGRHRRSKHASRQGTQEASPRTLEMDQALPPPPHHGRHGLLIPTDHGRLRRIHFGNALSLRIWTVTVLDCSSPHDGPHATECLPRYC</sequence>
<gene>
    <name evidence="2" type="ORF">TCDM_09465</name>
</gene>
<protein>
    <submittedName>
        <fullName evidence="2">Uncharacterized protein</fullName>
    </submittedName>
</protein>
<proteinExistence type="predicted"/>
<dbReference type="VEuPathDB" id="TriTrypDB:TCDM_09465"/>
<accession>V5B5C0</accession>
<dbReference type="EMBL" id="AYLP01000159">
    <property type="protein sequence ID" value="ESS62809.1"/>
    <property type="molecule type" value="Genomic_DNA"/>
</dbReference>
<feature type="compositionally biased region" description="Polar residues" evidence="1">
    <location>
        <begin position="10"/>
        <end position="26"/>
    </location>
</feature>
<evidence type="ECO:0000313" key="3">
    <source>
        <dbReference type="Proteomes" id="UP000017861"/>
    </source>
</evidence>
<evidence type="ECO:0000313" key="2">
    <source>
        <dbReference type="EMBL" id="ESS62809.1"/>
    </source>
</evidence>